<evidence type="ECO:0000313" key="2">
    <source>
        <dbReference type="EMBL" id="KAL2501712.1"/>
    </source>
</evidence>
<protein>
    <submittedName>
        <fullName evidence="2">Uncharacterized protein</fullName>
    </submittedName>
</protein>
<feature type="region of interest" description="Disordered" evidence="1">
    <location>
        <begin position="1"/>
        <end position="20"/>
    </location>
</feature>
<comment type="caution">
    <text evidence="2">The sequence shown here is derived from an EMBL/GenBank/DDBJ whole genome shotgun (WGS) entry which is preliminary data.</text>
</comment>
<feature type="region of interest" description="Disordered" evidence="1">
    <location>
        <begin position="91"/>
        <end position="126"/>
    </location>
</feature>
<feature type="compositionally biased region" description="Basic and acidic residues" evidence="1">
    <location>
        <begin position="102"/>
        <end position="115"/>
    </location>
</feature>
<dbReference type="EMBL" id="JBFOLJ010000010">
    <property type="protein sequence ID" value="KAL2501712.1"/>
    <property type="molecule type" value="Genomic_DNA"/>
</dbReference>
<reference evidence="3" key="1">
    <citation type="submission" date="2024-07" db="EMBL/GenBank/DDBJ databases">
        <title>Two chromosome-level genome assemblies of Korean endemic species Abeliophyllum distichum and Forsythia ovata (Oleaceae).</title>
        <authorList>
            <person name="Jang H."/>
        </authorList>
    </citation>
    <scope>NUCLEOTIDE SEQUENCE [LARGE SCALE GENOMIC DNA]</scope>
</reference>
<name>A0ABD1SPW6_9LAMI</name>
<proteinExistence type="predicted"/>
<dbReference type="Proteomes" id="UP001604277">
    <property type="component" value="Unassembled WGS sequence"/>
</dbReference>
<evidence type="ECO:0000313" key="3">
    <source>
        <dbReference type="Proteomes" id="UP001604277"/>
    </source>
</evidence>
<accession>A0ABD1SPW6</accession>
<keyword evidence="3" id="KW-1185">Reference proteome</keyword>
<gene>
    <name evidence="2" type="ORF">Fot_35560</name>
</gene>
<organism evidence="2 3">
    <name type="scientific">Forsythia ovata</name>
    <dbReference type="NCBI Taxonomy" id="205694"/>
    <lineage>
        <taxon>Eukaryota</taxon>
        <taxon>Viridiplantae</taxon>
        <taxon>Streptophyta</taxon>
        <taxon>Embryophyta</taxon>
        <taxon>Tracheophyta</taxon>
        <taxon>Spermatophyta</taxon>
        <taxon>Magnoliopsida</taxon>
        <taxon>eudicotyledons</taxon>
        <taxon>Gunneridae</taxon>
        <taxon>Pentapetalae</taxon>
        <taxon>asterids</taxon>
        <taxon>lamiids</taxon>
        <taxon>Lamiales</taxon>
        <taxon>Oleaceae</taxon>
        <taxon>Forsythieae</taxon>
        <taxon>Forsythia</taxon>
    </lineage>
</organism>
<evidence type="ECO:0000256" key="1">
    <source>
        <dbReference type="SAM" id="MobiDB-lite"/>
    </source>
</evidence>
<dbReference type="AlphaFoldDB" id="A0ABD1SPW6"/>
<sequence>MDAATLAAGGGSFPKTVASSSSRRDPMLIYSYFLRGRDVGAQNASSLLLAPAFLFSSCLALPGEGTGLAGIDVDGTFDVTLAWVEYRRSYPSSSPASATQWPHDHTSRMVPEVDGRYPPQLPHALS</sequence>